<feature type="region of interest" description="Disordered" evidence="7">
    <location>
        <begin position="748"/>
        <end position="823"/>
    </location>
</feature>
<feature type="compositionally biased region" description="Polar residues" evidence="7">
    <location>
        <begin position="1033"/>
        <end position="1042"/>
    </location>
</feature>
<dbReference type="PANTHER" id="PTHR45881">
    <property type="entry name" value="CHECKPOINT SUPPRESSOR 1-LIKE, ISOFORM A-RELATED"/>
    <property type="match status" value="1"/>
</dbReference>
<gene>
    <name evidence="9" type="ORF">BN1708_000814</name>
</gene>
<dbReference type="Gene3D" id="1.10.10.10">
    <property type="entry name" value="Winged helix-like DNA-binding domain superfamily/Winged helix DNA-binding domain"/>
    <property type="match status" value="2"/>
</dbReference>
<keyword evidence="2" id="KW-0805">Transcription regulation</keyword>
<dbReference type="InterPro" id="IPR036390">
    <property type="entry name" value="WH_DNA-bd_sf"/>
</dbReference>
<feature type="domain" description="Fork-head" evidence="8">
    <location>
        <begin position="202"/>
        <end position="279"/>
    </location>
</feature>
<dbReference type="Pfam" id="PF00250">
    <property type="entry name" value="Forkhead"/>
    <property type="match status" value="2"/>
</dbReference>
<evidence type="ECO:0000256" key="3">
    <source>
        <dbReference type="ARBA" id="ARBA00023125"/>
    </source>
</evidence>
<keyword evidence="10" id="KW-1185">Reference proteome</keyword>
<keyword evidence="4" id="KW-0804">Transcription</keyword>
<dbReference type="GO" id="GO:0005634">
    <property type="term" value="C:nucleus"/>
    <property type="evidence" value="ECO:0007669"/>
    <property type="project" value="UniProtKB-SubCell"/>
</dbReference>
<dbReference type="GO" id="GO:0001228">
    <property type="term" value="F:DNA-binding transcription activator activity, RNA polymerase II-specific"/>
    <property type="evidence" value="ECO:0007669"/>
    <property type="project" value="UniProtKB-ARBA"/>
</dbReference>
<dbReference type="SMART" id="SM00339">
    <property type="entry name" value="FH"/>
    <property type="match status" value="2"/>
</dbReference>
<organism evidence="9 10">
    <name type="scientific">Verticillium longisporum</name>
    <name type="common">Verticillium dahliae var. longisporum</name>
    <dbReference type="NCBI Taxonomy" id="100787"/>
    <lineage>
        <taxon>Eukaryota</taxon>
        <taxon>Fungi</taxon>
        <taxon>Dikarya</taxon>
        <taxon>Ascomycota</taxon>
        <taxon>Pezizomycotina</taxon>
        <taxon>Sordariomycetes</taxon>
        <taxon>Hypocreomycetidae</taxon>
        <taxon>Glomerellales</taxon>
        <taxon>Plectosphaerellaceae</taxon>
        <taxon>Verticillium</taxon>
    </lineage>
</organism>
<dbReference type="CDD" id="cd00059">
    <property type="entry name" value="FH_FOX"/>
    <property type="match status" value="2"/>
</dbReference>
<dbReference type="InterPro" id="IPR001766">
    <property type="entry name" value="Fork_head_dom"/>
</dbReference>
<evidence type="ECO:0000256" key="5">
    <source>
        <dbReference type="ARBA" id="ARBA00023242"/>
    </source>
</evidence>
<sequence length="1057" mass="116257">MARPTRLAGGAQDTFQIFRDDYYENLTPMMSHAPMPAVAKPPRRPLASSNSNVVLNPPSSSSFRQSPVKGAHMNSAPLNSLQPAQSNRLGMVTMAPPSSRSADTDSLQKKPYLSKFKTVAQKPVTDASFNYGKENVQPQLFPAPPTMNFDTYFVPSQKTPGKRGLMDAAPIKEARPVKKAKLDEFGLPPYDSFPPITDDGNKPGHSYAQLIGMAILRSPLRRLTLAQIYKWISDTFRFYKAEDAGWQNSIRHNLSLHKAFIKVERPKDDPGKGNYWTIQTGMEQQFIKEKPTHVPTPNASPTPIIRGRVDMARPTRLAGGAQDTFQIFRDDYYENLTPMMSHAPMPAVAKPPRRPLASSNSNVVLNPPSSSSFRQSPVKGAHMNSAPLNSLQPAQSNRLGMVTMAPPSSKSANTDSLQKKPYLSKFKTVAQKPVTDASFNYGKENVQPQLFPAPPTMNFDAYFVPTQKTPGKRGLMDAAPIKEARPVKKAKLDEFGLPPYDSFPPITDDGNKPGHSYAQLIGMAILRSPLRRLTLAQIYKWISDTFRFYKAEDAGWQNSIRHNLSLHKAFIKVERPKDDPGKGNYWTIQTGMEQQFIKEKPTRKTASTAENLPVMSTRLEPSRPVSMPLPEPTLPPPAPVSRATLPPLPTSQATLPAEMSSDATIPISDPAGPEDGADKGPESEAQFERHLYSPMPAALHSSPPVPRHMGSQSRTPPPAARVLATSSINRSHKRKFASMDDSGYISSLESSAMRSTKPGLLTSEADRPRSKRGRTSREGRAETEIARLRASSYDSPSKGRSYNALPPPSSSPFRTTEGQMLPPLTPAMKLKAPQRAPPSASPNTNLQIHRDQVRAMLQSPLRKMTGAGDESTPWSPAFNLEHSLYDFNSMNYPDLDIWQDLDEGMFAGAAAYESPCKKSTKRPRIERTQSASALADLTSAPNGAAVTSTPFLKGSEAITWETPSKVFMGLDSSPSKPYSMQSPSKRASPPKMGSLYDMPPDGFFPNILDDPSFLMEDSENYPLDMCQGFQKIGSGSQSTETKAPTKPGLPRSYTTRF</sequence>
<dbReference type="FunFam" id="1.10.10.10:FF:000260">
    <property type="entry name" value="Forkhead transcription factor (Sep1)"/>
    <property type="match status" value="2"/>
</dbReference>
<dbReference type="PRINTS" id="PR00053">
    <property type="entry name" value="FORKHEAD"/>
</dbReference>
<feature type="compositionally biased region" description="Polar residues" evidence="7">
    <location>
        <begin position="972"/>
        <end position="985"/>
    </location>
</feature>
<dbReference type="SUPFAM" id="SSF46785">
    <property type="entry name" value="Winged helix' DNA-binding domain"/>
    <property type="match status" value="2"/>
</dbReference>
<feature type="DNA-binding region" description="Fork-head" evidence="6">
    <location>
        <begin position="512"/>
        <end position="607"/>
    </location>
</feature>
<keyword evidence="5 6" id="KW-0539">Nucleus</keyword>
<name>A0A0G4M7P6_VERLO</name>
<dbReference type="InterPro" id="IPR036388">
    <property type="entry name" value="WH-like_DNA-bd_sf"/>
</dbReference>
<protein>
    <recommendedName>
        <fullName evidence="8">Fork-head domain-containing protein</fullName>
    </recommendedName>
</protein>
<feature type="region of interest" description="Disordered" evidence="7">
    <location>
        <begin position="37"/>
        <end position="82"/>
    </location>
</feature>
<dbReference type="AlphaFoldDB" id="A0A0G4M7P6"/>
<dbReference type="Proteomes" id="UP000044602">
    <property type="component" value="Unassembled WGS sequence"/>
</dbReference>
<dbReference type="PANTHER" id="PTHR45881:SF1">
    <property type="entry name" value="FORK HEAD PROTEIN HOMOLOG 2"/>
    <property type="match status" value="1"/>
</dbReference>
<dbReference type="GO" id="GO:0000978">
    <property type="term" value="F:RNA polymerase II cis-regulatory region sequence-specific DNA binding"/>
    <property type="evidence" value="ECO:0007669"/>
    <property type="project" value="UniProtKB-ARBA"/>
</dbReference>
<evidence type="ECO:0000256" key="2">
    <source>
        <dbReference type="ARBA" id="ARBA00023015"/>
    </source>
</evidence>
<reference evidence="9 10" key="1">
    <citation type="submission" date="2015-05" db="EMBL/GenBank/DDBJ databases">
        <authorList>
            <person name="Wang D.B."/>
            <person name="Wang M."/>
        </authorList>
    </citation>
    <scope>NUCLEOTIDE SEQUENCE [LARGE SCALE GENOMIC DNA]</scope>
    <source>
        <strain evidence="9">VL1</strain>
    </source>
</reference>
<evidence type="ECO:0000256" key="7">
    <source>
        <dbReference type="SAM" id="MobiDB-lite"/>
    </source>
</evidence>
<evidence type="ECO:0000256" key="4">
    <source>
        <dbReference type="ARBA" id="ARBA00023163"/>
    </source>
</evidence>
<feature type="DNA-binding region" description="Fork-head" evidence="6">
    <location>
        <begin position="202"/>
        <end position="279"/>
    </location>
</feature>
<feature type="compositionally biased region" description="Basic and acidic residues" evidence="7">
    <location>
        <begin position="676"/>
        <end position="691"/>
    </location>
</feature>
<feature type="compositionally biased region" description="Pro residues" evidence="7">
    <location>
        <begin position="627"/>
        <end position="639"/>
    </location>
</feature>
<feature type="region of interest" description="Disordered" evidence="7">
    <location>
        <begin position="347"/>
        <end position="392"/>
    </location>
</feature>
<feature type="region of interest" description="Disordered" evidence="7">
    <location>
        <begin position="598"/>
        <end position="720"/>
    </location>
</feature>
<dbReference type="STRING" id="100787.A0A0G4M7P6"/>
<feature type="compositionally biased region" description="Low complexity" evidence="7">
    <location>
        <begin position="45"/>
        <end position="62"/>
    </location>
</feature>
<accession>A0A0G4M7P6</accession>
<dbReference type="PROSITE" id="PS00658">
    <property type="entry name" value="FORK_HEAD_2"/>
    <property type="match status" value="2"/>
</dbReference>
<keyword evidence="3 6" id="KW-0238">DNA-binding</keyword>
<feature type="compositionally biased region" description="Low complexity" evidence="7">
    <location>
        <begin position="355"/>
        <end position="372"/>
    </location>
</feature>
<dbReference type="InterPro" id="IPR030456">
    <property type="entry name" value="TF_fork_head_CS_2"/>
</dbReference>
<feature type="region of interest" description="Disordered" evidence="7">
    <location>
        <begin position="1032"/>
        <end position="1057"/>
    </location>
</feature>
<dbReference type="PROSITE" id="PS50039">
    <property type="entry name" value="FORK_HEAD_3"/>
    <property type="match status" value="2"/>
</dbReference>
<feature type="region of interest" description="Disordered" evidence="7">
    <location>
        <begin position="971"/>
        <end position="990"/>
    </location>
</feature>
<evidence type="ECO:0000259" key="8">
    <source>
        <dbReference type="PROSITE" id="PS50039"/>
    </source>
</evidence>
<proteinExistence type="predicted"/>
<evidence type="ECO:0000313" key="9">
    <source>
        <dbReference type="EMBL" id="CRK30279.1"/>
    </source>
</evidence>
<evidence type="ECO:0000256" key="1">
    <source>
        <dbReference type="ARBA" id="ARBA00004123"/>
    </source>
</evidence>
<feature type="compositionally biased region" description="Basic and acidic residues" evidence="7">
    <location>
        <begin position="775"/>
        <end position="787"/>
    </location>
</feature>
<feature type="domain" description="Fork-head" evidence="8">
    <location>
        <begin position="512"/>
        <end position="607"/>
    </location>
</feature>
<comment type="subcellular location">
    <subcellularLocation>
        <location evidence="1 6">Nucleus</location>
    </subcellularLocation>
</comment>
<evidence type="ECO:0000313" key="10">
    <source>
        <dbReference type="Proteomes" id="UP000044602"/>
    </source>
</evidence>
<evidence type="ECO:0000256" key="6">
    <source>
        <dbReference type="PROSITE-ProRule" id="PRU00089"/>
    </source>
</evidence>
<dbReference type="EMBL" id="CVQH01021417">
    <property type="protein sequence ID" value="CRK30279.1"/>
    <property type="molecule type" value="Genomic_DNA"/>
</dbReference>